<keyword evidence="3" id="KW-1185">Reference proteome</keyword>
<comment type="caution">
    <text evidence="2">The sequence shown here is derived from an EMBL/GenBank/DDBJ whole genome shotgun (WGS) entry which is preliminary data.</text>
</comment>
<dbReference type="InterPro" id="IPR032048">
    <property type="entry name" value="TGase_elicitor"/>
</dbReference>
<sequence length="456" mass="50724">MVFKPSTFLVLTTVTLVVLQVQRTAASSLEYDPYTTCTSYDIGDKNFPGRGSDIQDNGTCTVTVPEDPNRPPNRKLEEIFGDDIADLETHFGTPLERKLKNLPTSAVYTPSPWAGSNWPTYLDSINYEWNRGEPSPAEKYATAFGLNVTVFKDSVSLQNGITSQNARMKCTTDKECFDPDVDTVCAKRAGESSGFCIPTWFGICHAWAPAAILEKEPNCPVTYNGVTFQPMDIKALLTDVYTDANISSVFTGSRYYGYNDSIDEFGSHTDYSYRDLNPGYFHIVSANLLGLLNTTFIIDRDAGFEVWNQPVVGFEVYEQTSMTTEKAANTFYKLDEYFWNPNATSIVYVKSHLSWVNETYTDGGLVASGLNDNFTVGANYTYLLELNDDEEIIGGEWLYESNDIHPDFLWLPTSMPASDVVTSIGLSYANVTMLLEMAVQCFESVSQSVMKTGLTA</sequence>
<protein>
    <submittedName>
        <fullName evidence="2">Transglutaminase elicitor-like protein</fullName>
    </submittedName>
</protein>
<keyword evidence="1" id="KW-0732">Signal</keyword>
<evidence type="ECO:0000313" key="2">
    <source>
        <dbReference type="EMBL" id="POM76460.1"/>
    </source>
</evidence>
<feature type="signal peptide" evidence="1">
    <location>
        <begin position="1"/>
        <end position="26"/>
    </location>
</feature>
<dbReference type="Gene3D" id="3.30.40.240">
    <property type="entry name" value="Transglutaminase elicitor, body domain"/>
    <property type="match status" value="1"/>
</dbReference>
<evidence type="ECO:0000313" key="3">
    <source>
        <dbReference type="Proteomes" id="UP000237271"/>
    </source>
</evidence>
<proteinExistence type="predicted"/>
<dbReference type="GO" id="GO:0016755">
    <property type="term" value="F:aminoacyltransferase activity"/>
    <property type="evidence" value="ECO:0007669"/>
    <property type="project" value="InterPro"/>
</dbReference>
<feature type="chain" id="PRO_5015112906" evidence="1">
    <location>
        <begin position="27"/>
        <end position="456"/>
    </location>
</feature>
<evidence type="ECO:0000256" key="1">
    <source>
        <dbReference type="SAM" id="SignalP"/>
    </source>
</evidence>
<dbReference type="Pfam" id="PF16683">
    <property type="entry name" value="TGase_elicitor"/>
    <property type="match status" value="1"/>
</dbReference>
<name>A0A2P4YF60_9STRA</name>
<dbReference type="Proteomes" id="UP000237271">
    <property type="component" value="Unassembled WGS sequence"/>
</dbReference>
<dbReference type="EMBL" id="NCKW01003438">
    <property type="protein sequence ID" value="POM76460.1"/>
    <property type="molecule type" value="Genomic_DNA"/>
</dbReference>
<accession>A0A2P4YF60</accession>
<organism evidence="2 3">
    <name type="scientific">Phytophthora palmivora</name>
    <dbReference type="NCBI Taxonomy" id="4796"/>
    <lineage>
        <taxon>Eukaryota</taxon>
        <taxon>Sar</taxon>
        <taxon>Stramenopiles</taxon>
        <taxon>Oomycota</taxon>
        <taxon>Peronosporomycetes</taxon>
        <taxon>Peronosporales</taxon>
        <taxon>Peronosporaceae</taxon>
        <taxon>Phytophthora</taxon>
    </lineage>
</organism>
<gene>
    <name evidence="2" type="ORF">PHPALM_6294</name>
</gene>
<dbReference type="OrthoDB" id="10249031at2759"/>
<reference evidence="2 3" key="1">
    <citation type="journal article" date="2017" name="Genome Biol. Evol.">
        <title>Phytophthora megakarya and P. palmivora, closely related causal agents of cacao black pod rot, underwent increases in genome sizes and gene numbers by different mechanisms.</title>
        <authorList>
            <person name="Ali S.S."/>
            <person name="Shao J."/>
            <person name="Lary D.J."/>
            <person name="Kronmiller B."/>
            <person name="Shen D."/>
            <person name="Strem M.D."/>
            <person name="Amoako-Attah I."/>
            <person name="Akrofi A.Y."/>
            <person name="Begoude B.A."/>
            <person name="Ten Hoopen G.M."/>
            <person name="Coulibaly K."/>
            <person name="Kebe B.I."/>
            <person name="Melnick R.L."/>
            <person name="Guiltinan M.J."/>
            <person name="Tyler B.M."/>
            <person name="Meinhardt L.W."/>
            <person name="Bailey B.A."/>
        </authorList>
    </citation>
    <scope>NUCLEOTIDE SEQUENCE [LARGE SCALE GENOMIC DNA]</scope>
    <source>
        <strain evidence="3">sbr112.9</strain>
    </source>
</reference>
<dbReference type="AlphaFoldDB" id="A0A2P4YF60"/>